<dbReference type="Gene3D" id="3.60.10.10">
    <property type="entry name" value="Endonuclease/exonuclease/phosphatase"/>
    <property type="match status" value="1"/>
</dbReference>
<dbReference type="GO" id="GO:0004527">
    <property type="term" value="F:exonuclease activity"/>
    <property type="evidence" value="ECO:0007669"/>
    <property type="project" value="UniProtKB-KW"/>
</dbReference>
<comment type="caution">
    <text evidence="2">The sequence shown here is derived from an EMBL/GenBank/DDBJ whole genome shotgun (WGS) entry which is preliminary data.</text>
</comment>
<keyword evidence="2" id="KW-0540">Nuclease</keyword>
<evidence type="ECO:0000313" key="2">
    <source>
        <dbReference type="EMBL" id="RXK59271.1"/>
    </source>
</evidence>
<keyword evidence="2" id="KW-0269">Exonuclease</keyword>
<name>A0A4Q1CH92_9BACT</name>
<organism evidence="2 3">
    <name type="scientific">Lacibacter luteus</name>
    <dbReference type="NCBI Taxonomy" id="2508719"/>
    <lineage>
        <taxon>Bacteria</taxon>
        <taxon>Pseudomonadati</taxon>
        <taxon>Bacteroidota</taxon>
        <taxon>Chitinophagia</taxon>
        <taxon>Chitinophagales</taxon>
        <taxon>Chitinophagaceae</taxon>
        <taxon>Lacibacter</taxon>
    </lineage>
</organism>
<dbReference type="Pfam" id="PF03372">
    <property type="entry name" value="Exo_endo_phos"/>
    <property type="match status" value="1"/>
</dbReference>
<evidence type="ECO:0000259" key="1">
    <source>
        <dbReference type="Pfam" id="PF03372"/>
    </source>
</evidence>
<dbReference type="InterPro" id="IPR036691">
    <property type="entry name" value="Endo/exonu/phosph_ase_sf"/>
</dbReference>
<dbReference type="PANTHER" id="PTHR42834:SF1">
    <property type="entry name" value="ENDONUCLEASE_EXONUCLEASE_PHOSPHATASE FAMILY PROTEIN (AFU_ORTHOLOGUE AFUA_3G09210)"/>
    <property type="match status" value="1"/>
</dbReference>
<dbReference type="InterPro" id="IPR005135">
    <property type="entry name" value="Endo/exonuclease/phosphatase"/>
</dbReference>
<dbReference type="OrthoDB" id="9802724at2"/>
<proteinExistence type="predicted"/>
<dbReference type="EMBL" id="SDHW01000004">
    <property type="protein sequence ID" value="RXK59271.1"/>
    <property type="molecule type" value="Genomic_DNA"/>
</dbReference>
<dbReference type="PANTHER" id="PTHR42834">
    <property type="entry name" value="ENDONUCLEASE/EXONUCLEASE/PHOSPHATASE FAMILY PROTEIN (AFU_ORTHOLOGUE AFUA_3G09210)"/>
    <property type="match status" value="1"/>
</dbReference>
<keyword evidence="2" id="KW-0378">Hydrolase</keyword>
<protein>
    <submittedName>
        <fullName evidence="2">Endonuclease/exonuclease/phosphatase</fullName>
    </submittedName>
</protein>
<dbReference type="RefSeq" id="WP_129131575.1">
    <property type="nucleotide sequence ID" value="NZ_SDHW01000004.1"/>
</dbReference>
<gene>
    <name evidence="2" type="ORF">ESA94_14110</name>
</gene>
<feature type="domain" description="Endonuclease/exonuclease/phosphatase" evidence="1">
    <location>
        <begin position="52"/>
        <end position="308"/>
    </location>
</feature>
<keyword evidence="3" id="KW-1185">Reference proteome</keyword>
<dbReference type="GO" id="GO:0004519">
    <property type="term" value="F:endonuclease activity"/>
    <property type="evidence" value="ECO:0007669"/>
    <property type="project" value="UniProtKB-KW"/>
</dbReference>
<sequence length="318" mass="36207">MSTITVATFNCENLFRRFRFNENLSKEQVEKKIKDGFIIDKAVLSTVNQTERKLTADAIKATKADIVCLQEVENMDTLKNFLSEYMSSSGYKYRMLIDANDPRLIDVAIISKIPISYVKTHQYLRNGSSAVFSRDCLEAEFIIGDKPLTLFVNHFKSMFDKGDLTPAQKRAKTAARRELQAQSVLDIIKQKYKNKPEKSNWIVLGDLNDYPDDKTSLKKLLESSWMENIVQTRISDPAEQWTHFWDTTTVPVEERYKQIDYIFLSKHLANANPTAVPVIVRKGLITKATQYAGARFTGVTDKQGASDHCPVAVTFNVV</sequence>
<accession>A0A4Q1CH92</accession>
<dbReference type="SUPFAM" id="SSF56219">
    <property type="entry name" value="DNase I-like"/>
    <property type="match status" value="1"/>
</dbReference>
<dbReference type="Proteomes" id="UP000290204">
    <property type="component" value="Unassembled WGS sequence"/>
</dbReference>
<evidence type="ECO:0000313" key="3">
    <source>
        <dbReference type="Proteomes" id="UP000290204"/>
    </source>
</evidence>
<reference evidence="2 3" key="1">
    <citation type="submission" date="2019-01" db="EMBL/GenBank/DDBJ databases">
        <title>Lacibacter sp. strain TTM-7.</title>
        <authorList>
            <person name="Chen W.-M."/>
        </authorList>
    </citation>
    <scope>NUCLEOTIDE SEQUENCE [LARGE SCALE GENOMIC DNA]</scope>
    <source>
        <strain evidence="2 3">TTM-7</strain>
    </source>
</reference>
<keyword evidence="2" id="KW-0255">Endonuclease</keyword>
<dbReference type="AlphaFoldDB" id="A0A4Q1CH92"/>